<evidence type="ECO:0000313" key="2">
    <source>
        <dbReference type="Proteomes" id="UP000189369"/>
    </source>
</evidence>
<dbReference type="KEGG" id="phn:PAEH1_13010"/>
<dbReference type="Pfam" id="PF04307">
    <property type="entry name" value="YdjM"/>
    <property type="match status" value="1"/>
</dbReference>
<accession>A0A1U9K2P2</accession>
<dbReference type="EMBL" id="CP019697">
    <property type="protein sequence ID" value="AQS52219.1"/>
    <property type="molecule type" value="Genomic_DNA"/>
</dbReference>
<evidence type="ECO:0000313" key="1">
    <source>
        <dbReference type="EMBL" id="AQS52219.1"/>
    </source>
</evidence>
<reference evidence="1 2" key="1">
    <citation type="submission" date="2017-01" db="EMBL/GenBank/DDBJ databases">
        <title>Complete Genome Sequence of Paenalcaligenes hominis, Isolated from a paraplegic Patient with neurogenic bladder.</title>
        <authorList>
            <person name="Mukhopadhyay R."/>
            <person name="Joaquin J."/>
            <person name="Hogue R."/>
            <person name="Kilaru A."/>
            <person name="Jospin G."/>
            <person name="Mars K."/>
            <person name="Eisen J.A."/>
            <person name="Chaturvedi V."/>
        </authorList>
    </citation>
    <scope>NUCLEOTIDE SEQUENCE [LARGE SCALE GENOMIC DNA]</scope>
    <source>
        <strain evidence="1 2">15S00501</strain>
    </source>
</reference>
<gene>
    <name evidence="1" type="ORF">PAEH1_13010</name>
</gene>
<sequence>MTGKGHRLTGVGAGFFAAAFVHVLGFSYSAEAIAALAAAFSTTLPDLIEIPIYKRGVRTRTLIPHRTITHWPPLWFGIMYGAYYYFEPYYACALIGMSVGALAHILADAPNPLGIPWILPHKRIALFGGLWRSGENEKMMVTAFTLFGVGSWLYAHQNTVAGQYLTHLWVWLWT</sequence>
<protein>
    <recommendedName>
        <fullName evidence="3">Metal-dependent hydrolase</fullName>
    </recommendedName>
</protein>
<organism evidence="1 2">
    <name type="scientific">Paenalcaligenes hominis</name>
    <dbReference type="NCBI Taxonomy" id="643674"/>
    <lineage>
        <taxon>Bacteria</taxon>
        <taxon>Pseudomonadati</taxon>
        <taxon>Pseudomonadota</taxon>
        <taxon>Betaproteobacteria</taxon>
        <taxon>Burkholderiales</taxon>
        <taxon>Alcaligenaceae</taxon>
        <taxon>Paenalcaligenes</taxon>
    </lineage>
</organism>
<proteinExistence type="predicted"/>
<name>A0A1U9K2P2_9BURK</name>
<dbReference type="OrthoDB" id="6163946at2"/>
<dbReference type="InterPro" id="IPR007404">
    <property type="entry name" value="YdjM-like"/>
</dbReference>
<dbReference type="AlphaFoldDB" id="A0A1U9K2P2"/>
<evidence type="ECO:0008006" key="3">
    <source>
        <dbReference type="Google" id="ProtNLM"/>
    </source>
</evidence>
<dbReference type="Proteomes" id="UP000189369">
    <property type="component" value="Chromosome"/>
</dbReference>